<dbReference type="InterPro" id="IPR025573">
    <property type="entry name" value="YwpF"/>
</dbReference>
<gene>
    <name evidence="1" type="ORF">NEOCIP111885_00321</name>
</gene>
<sequence>MKTFKLISLQIVEDATLVDVVLEDGLIINREDDQNSWLLEAYTADHSHLAFFQKAYASKQDLFVKAIITKKDNDPATFVTRVCSVKQLGSHTSVLFEGKLKRQRNNYAETLLDHLLQKGLDGNALMVEFKEKMKTKPLLDEVKK</sequence>
<dbReference type="Pfam" id="PF14183">
    <property type="entry name" value="YwpF"/>
    <property type="match status" value="1"/>
</dbReference>
<evidence type="ECO:0000313" key="1">
    <source>
        <dbReference type="EMBL" id="CAG9606633.1"/>
    </source>
</evidence>
<dbReference type="RefSeq" id="WP_230494921.1">
    <property type="nucleotide sequence ID" value="NZ_CAKJTG010000002.1"/>
</dbReference>
<proteinExistence type="predicted"/>
<keyword evidence="2" id="KW-1185">Reference proteome</keyword>
<protein>
    <recommendedName>
        <fullName evidence="3">YwpF-like protein</fullName>
    </recommendedName>
</protein>
<dbReference type="AlphaFoldDB" id="A0A9C7L9A9"/>
<evidence type="ECO:0008006" key="3">
    <source>
        <dbReference type="Google" id="ProtNLM"/>
    </source>
</evidence>
<name>A0A9C7L9A9_9BACI</name>
<accession>A0A9C7L9A9</accession>
<reference evidence="1" key="1">
    <citation type="submission" date="2021-10" db="EMBL/GenBank/DDBJ databases">
        <authorList>
            <person name="Criscuolo A."/>
        </authorList>
    </citation>
    <scope>NUCLEOTIDE SEQUENCE</scope>
    <source>
        <strain evidence="1">CIP111885</strain>
    </source>
</reference>
<dbReference type="Proteomes" id="UP000789845">
    <property type="component" value="Unassembled WGS sequence"/>
</dbReference>
<organism evidence="1 2">
    <name type="scientific">Pseudoneobacillus rhizosphaerae</name>
    <dbReference type="NCBI Taxonomy" id="2880968"/>
    <lineage>
        <taxon>Bacteria</taxon>
        <taxon>Bacillati</taxon>
        <taxon>Bacillota</taxon>
        <taxon>Bacilli</taxon>
        <taxon>Bacillales</taxon>
        <taxon>Bacillaceae</taxon>
        <taxon>Pseudoneobacillus</taxon>
    </lineage>
</organism>
<evidence type="ECO:0000313" key="2">
    <source>
        <dbReference type="Proteomes" id="UP000789845"/>
    </source>
</evidence>
<comment type="caution">
    <text evidence="1">The sequence shown here is derived from an EMBL/GenBank/DDBJ whole genome shotgun (WGS) entry which is preliminary data.</text>
</comment>
<dbReference type="EMBL" id="CAKJTG010000002">
    <property type="protein sequence ID" value="CAG9606633.1"/>
    <property type="molecule type" value="Genomic_DNA"/>
</dbReference>